<dbReference type="AlphaFoldDB" id="A0AAV9Q8I6"/>
<dbReference type="Proteomes" id="UP001345827">
    <property type="component" value="Unassembled WGS sequence"/>
</dbReference>
<dbReference type="EMBL" id="JAXLQG010000006">
    <property type="protein sequence ID" value="KAK5538419.1"/>
    <property type="molecule type" value="Genomic_DNA"/>
</dbReference>
<comment type="caution">
    <text evidence="1">The sequence shown here is derived from an EMBL/GenBank/DDBJ whole genome shotgun (WGS) entry which is preliminary data.</text>
</comment>
<accession>A0AAV9Q8I6</accession>
<organism evidence="1 2">
    <name type="scientific">Vermiconidia calcicola</name>
    <dbReference type="NCBI Taxonomy" id="1690605"/>
    <lineage>
        <taxon>Eukaryota</taxon>
        <taxon>Fungi</taxon>
        <taxon>Dikarya</taxon>
        <taxon>Ascomycota</taxon>
        <taxon>Pezizomycotina</taxon>
        <taxon>Dothideomycetes</taxon>
        <taxon>Dothideomycetidae</taxon>
        <taxon>Mycosphaerellales</taxon>
        <taxon>Extremaceae</taxon>
        <taxon>Vermiconidia</taxon>
    </lineage>
</organism>
<reference evidence="1 2" key="1">
    <citation type="submission" date="2023-06" db="EMBL/GenBank/DDBJ databases">
        <title>Black Yeasts Isolated from many extreme environments.</title>
        <authorList>
            <person name="Coleine C."/>
            <person name="Stajich J.E."/>
            <person name="Selbmann L."/>
        </authorList>
    </citation>
    <scope>NUCLEOTIDE SEQUENCE [LARGE SCALE GENOMIC DNA]</scope>
    <source>
        <strain evidence="1 2">CCFEE 5887</strain>
    </source>
</reference>
<proteinExistence type="predicted"/>
<evidence type="ECO:0000313" key="2">
    <source>
        <dbReference type="Proteomes" id="UP001345827"/>
    </source>
</evidence>
<keyword evidence="2" id="KW-1185">Reference proteome</keyword>
<evidence type="ECO:0000313" key="1">
    <source>
        <dbReference type="EMBL" id="KAK5538419.1"/>
    </source>
</evidence>
<protein>
    <submittedName>
        <fullName evidence="1">Uncharacterized protein</fullName>
    </submittedName>
</protein>
<gene>
    <name evidence="1" type="ORF">LTR25_003961</name>
</gene>
<sequence>MCTYIEHTSWKSKVEQITPDAAYLTDDQHGNHNEVPLPGKEYFQVDAKSCSSVSSACFGEAVLSEQPNFQPITTFYVAAKGIGIVRFPIPSSELEIPIYHNDRTLAYMSTRGKCSSGDAVLSHPKLGDLDSTTYFFGPGRDPVMKLLQGPYEAESDKNILKIQGKWTSHSVAFWSPEGRLFQWGYCCRKEANMGKVKLMVLRLKEPSTMEDGREGRVLAQLIRSDETRTQGSSKSSAGNGGQLMLDEHATEYLDEALIVATCLVMLKKEIDRRRFAQFAVLGGIAAGGL</sequence>
<name>A0AAV9Q8I6_9PEZI</name>